<protein>
    <recommendedName>
        <fullName evidence="1">CHK kinase-like domain-containing protein</fullName>
    </recommendedName>
</protein>
<dbReference type="OrthoDB" id="6419989at2759"/>
<feature type="domain" description="CHK kinase-like" evidence="1">
    <location>
        <begin position="135"/>
        <end position="326"/>
    </location>
</feature>
<dbReference type="InterPro" id="IPR011009">
    <property type="entry name" value="Kinase-like_dom_sf"/>
</dbReference>
<dbReference type="SUPFAM" id="SSF56112">
    <property type="entry name" value="Protein kinase-like (PK-like)"/>
    <property type="match status" value="1"/>
</dbReference>
<dbReference type="Proteomes" id="UP001153620">
    <property type="component" value="Chromosome 1"/>
</dbReference>
<keyword evidence="3" id="KW-1185">Reference proteome</keyword>
<proteinExistence type="predicted"/>
<dbReference type="PANTHER" id="PTHR11012:SF12">
    <property type="entry name" value="CHK KINASE-LIKE DOMAIN-CONTAINING PROTEIN-RELATED"/>
    <property type="match status" value="1"/>
</dbReference>
<accession>A0A9P0IMZ7</accession>
<dbReference type="Gene3D" id="3.90.1200.10">
    <property type="match status" value="1"/>
</dbReference>
<evidence type="ECO:0000313" key="3">
    <source>
        <dbReference type="Proteomes" id="UP001153620"/>
    </source>
</evidence>
<dbReference type="AlphaFoldDB" id="A0A9P0IMZ7"/>
<dbReference type="InterPro" id="IPR015897">
    <property type="entry name" value="CHK_kinase-like"/>
</dbReference>
<organism evidence="2 3">
    <name type="scientific">Chironomus riparius</name>
    <dbReference type="NCBI Taxonomy" id="315576"/>
    <lineage>
        <taxon>Eukaryota</taxon>
        <taxon>Metazoa</taxon>
        <taxon>Ecdysozoa</taxon>
        <taxon>Arthropoda</taxon>
        <taxon>Hexapoda</taxon>
        <taxon>Insecta</taxon>
        <taxon>Pterygota</taxon>
        <taxon>Neoptera</taxon>
        <taxon>Endopterygota</taxon>
        <taxon>Diptera</taxon>
        <taxon>Nematocera</taxon>
        <taxon>Chironomoidea</taxon>
        <taxon>Chironomidae</taxon>
        <taxon>Chironominae</taxon>
        <taxon>Chironomus</taxon>
    </lineage>
</organism>
<evidence type="ECO:0000313" key="2">
    <source>
        <dbReference type="EMBL" id="CAH1709563.1"/>
    </source>
</evidence>
<gene>
    <name evidence="2" type="ORF">CHIRRI_LOCUS1231</name>
</gene>
<reference evidence="2" key="2">
    <citation type="submission" date="2022-10" db="EMBL/GenBank/DDBJ databases">
        <authorList>
            <consortium name="ENA_rothamsted_submissions"/>
            <consortium name="culmorum"/>
            <person name="King R."/>
        </authorList>
    </citation>
    <scope>NUCLEOTIDE SEQUENCE</scope>
</reference>
<dbReference type="InterPro" id="IPR004119">
    <property type="entry name" value="EcKL"/>
</dbReference>
<dbReference type="SMART" id="SM00587">
    <property type="entry name" value="CHK"/>
    <property type="match status" value="1"/>
</dbReference>
<dbReference type="Pfam" id="PF02958">
    <property type="entry name" value="EcKL"/>
    <property type="match status" value="1"/>
</dbReference>
<dbReference type="EMBL" id="OU895877">
    <property type="protein sequence ID" value="CAH1709563.1"/>
    <property type="molecule type" value="Genomic_DNA"/>
</dbReference>
<dbReference type="PANTHER" id="PTHR11012">
    <property type="entry name" value="PROTEIN KINASE-LIKE DOMAIN-CONTAINING"/>
    <property type="match status" value="1"/>
</dbReference>
<sequence length="411" mass="47876">MENKVEEVPEYLNSALLTKAIQSFKNDETIELIKFEINPAFSEHYASKMYRSKMEFKSTKYPQSENEVLNVVIKTKPVNDPMLDMVLSGGPLFETEMEMYEKVLPGMHQLYERNGMKVEFGPELIYITTEPTSIIILKDLTPDGYTIFRNPPENIEDSKLFIKRLAQFHAASIYLAESNEVEVTHFEYSIYKSENIVDHFFRDTIKAFREVVEGWDGYEDYLPKLEHLIENIGASGVKSYTPNSKGCGFNVLNHGDFHLRNILIKPDAERRIENVSFVDYQLNVWCSPVVDLTYMMGLFKIADNYTDQKAEIVVFYHQELVNALKSIGYMKPPPSLLDVNIELLKHGSMNIAIWINFFPFMFIDWETVSVDDMMANDSEKSRNFKKNLYNSPVLRSLLKSEMRQWMLKGWW</sequence>
<name>A0A9P0IMZ7_9DIPT</name>
<evidence type="ECO:0000259" key="1">
    <source>
        <dbReference type="SMART" id="SM00587"/>
    </source>
</evidence>
<reference evidence="2" key="1">
    <citation type="submission" date="2022-01" db="EMBL/GenBank/DDBJ databases">
        <authorList>
            <person name="King R."/>
        </authorList>
    </citation>
    <scope>NUCLEOTIDE SEQUENCE</scope>
</reference>